<dbReference type="AlphaFoldDB" id="A0A9Y2JJZ6"/>
<name>A0A9Y2JJZ6_9PSEU</name>
<dbReference type="KEGG" id="amog:QRX60_32020"/>
<protein>
    <submittedName>
        <fullName evidence="1">Uncharacterized protein</fullName>
    </submittedName>
</protein>
<organism evidence="1 2">
    <name type="scientific">Amycolatopsis mongoliensis</name>
    <dbReference type="NCBI Taxonomy" id="715475"/>
    <lineage>
        <taxon>Bacteria</taxon>
        <taxon>Bacillati</taxon>
        <taxon>Actinomycetota</taxon>
        <taxon>Actinomycetes</taxon>
        <taxon>Pseudonocardiales</taxon>
        <taxon>Pseudonocardiaceae</taxon>
        <taxon>Amycolatopsis</taxon>
    </lineage>
</organism>
<dbReference type="SUPFAM" id="SSF46689">
    <property type="entry name" value="Homeodomain-like"/>
    <property type="match status" value="1"/>
</dbReference>
<proteinExistence type="predicted"/>
<reference evidence="1 2" key="1">
    <citation type="submission" date="2023-06" db="EMBL/GenBank/DDBJ databases">
        <authorList>
            <person name="Oyuntsetseg B."/>
            <person name="Kim S.B."/>
        </authorList>
    </citation>
    <scope>NUCLEOTIDE SEQUENCE [LARGE SCALE GENOMIC DNA]</scope>
    <source>
        <strain evidence="1 2">4-36</strain>
    </source>
</reference>
<dbReference type="Proteomes" id="UP001239397">
    <property type="component" value="Chromosome"/>
</dbReference>
<dbReference type="RefSeq" id="WP_285995160.1">
    <property type="nucleotide sequence ID" value="NZ_CP127295.1"/>
</dbReference>
<dbReference type="EMBL" id="CP127295">
    <property type="protein sequence ID" value="WIX98676.1"/>
    <property type="molecule type" value="Genomic_DNA"/>
</dbReference>
<gene>
    <name evidence="1" type="ORF">QRX60_32020</name>
</gene>
<sequence>MSTTRRTRQERRDQVKAALLAAAAELVVEQGVRSLTLARVGPRAG</sequence>
<dbReference type="Gene3D" id="1.10.10.60">
    <property type="entry name" value="Homeodomain-like"/>
    <property type="match status" value="1"/>
</dbReference>
<dbReference type="InterPro" id="IPR009057">
    <property type="entry name" value="Homeodomain-like_sf"/>
</dbReference>
<evidence type="ECO:0000313" key="1">
    <source>
        <dbReference type="EMBL" id="WIX98676.1"/>
    </source>
</evidence>
<accession>A0A9Y2JJZ6</accession>
<evidence type="ECO:0000313" key="2">
    <source>
        <dbReference type="Proteomes" id="UP001239397"/>
    </source>
</evidence>
<keyword evidence="2" id="KW-1185">Reference proteome</keyword>